<organism evidence="7 8">
    <name type="scientific">Rhodoferax fermentans</name>
    <dbReference type="NCBI Taxonomy" id="28066"/>
    <lineage>
        <taxon>Bacteria</taxon>
        <taxon>Pseudomonadati</taxon>
        <taxon>Pseudomonadota</taxon>
        <taxon>Betaproteobacteria</taxon>
        <taxon>Burkholderiales</taxon>
        <taxon>Comamonadaceae</taxon>
        <taxon>Rhodoferax</taxon>
    </lineage>
</organism>
<dbReference type="GO" id="GO:0005886">
    <property type="term" value="C:plasma membrane"/>
    <property type="evidence" value="ECO:0007669"/>
    <property type="project" value="UniProtKB-SubCell"/>
</dbReference>
<reference evidence="7 8" key="1">
    <citation type="submission" date="2017-01" db="EMBL/GenBank/DDBJ databases">
        <title>Genome sequencing of Rhodoferax fermentans JCM 7819.</title>
        <authorList>
            <person name="Kim Y.J."/>
            <person name="Farh M.E.-A."/>
            <person name="Yang D.-C."/>
        </authorList>
    </citation>
    <scope>NUCLEOTIDE SEQUENCE [LARGE SCALE GENOMIC DNA]</scope>
    <source>
        <strain evidence="7 8">JCM 7819</strain>
    </source>
</reference>
<keyword evidence="3 6" id="KW-0812">Transmembrane</keyword>
<evidence type="ECO:0000256" key="3">
    <source>
        <dbReference type="ARBA" id="ARBA00022692"/>
    </source>
</evidence>
<dbReference type="EMBL" id="MTJN01000002">
    <property type="protein sequence ID" value="OOV07377.1"/>
    <property type="molecule type" value="Genomic_DNA"/>
</dbReference>
<gene>
    <name evidence="7" type="ORF">RF819_12115</name>
</gene>
<feature type="transmembrane region" description="Helical" evidence="6">
    <location>
        <begin position="130"/>
        <end position="152"/>
    </location>
</feature>
<keyword evidence="4 6" id="KW-1133">Transmembrane helix</keyword>
<dbReference type="STRING" id="28066.RF819_12115"/>
<evidence type="ECO:0000256" key="4">
    <source>
        <dbReference type="ARBA" id="ARBA00022989"/>
    </source>
</evidence>
<dbReference type="OrthoDB" id="9154947at2"/>
<feature type="transmembrane region" description="Helical" evidence="6">
    <location>
        <begin position="42"/>
        <end position="62"/>
    </location>
</feature>
<evidence type="ECO:0000256" key="5">
    <source>
        <dbReference type="ARBA" id="ARBA00023136"/>
    </source>
</evidence>
<dbReference type="InterPro" id="IPR005598">
    <property type="entry name" value="ATP_synth_I"/>
</dbReference>
<dbReference type="RefSeq" id="WP_078365218.1">
    <property type="nucleotide sequence ID" value="NZ_MTJN01000002.1"/>
</dbReference>
<evidence type="ECO:0000313" key="7">
    <source>
        <dbReference type="EMBL" id="OOV07377.1"/>
    </source>
</evidence>
<keyword evidence="5 6" id="KW-0472">Membrane</keyword>
<dbReference type="Pfam" id="PF03899">
    <property type="entry name" value="ATP-synt_I"/>
    <property type="match status" value="1"/>
</dbReference>
<accession>A0A1T1ATI5</accession>
<dbReference type="AlphaFoldDB" id="A0A1T1ATI5"/>
<comment type="caution">
    <text evidence="7">The sequence shown here is derived from an EMBL/GenBank/DDBJ whole genome shotgun (WGS) entry which is preliminary data.</text>
</comment>
<sequence>MATIAPSGAQGSEFDDGPEVFVPLTPEQAAVIRAANPSTSPWWVVVGQIVLGLLAVGLSLLWFDERVAKSLACGVLAVVVPAALFARGLTSRFARANVGAAVVSFFLWELVKIVVTLGILFAAHRLVADLSWPAMLVGLVVAIKVYWLALAFRRPGKPVQVLTPHGKSN</sequence>
<evidence type="ECO:0000256" key="1">
    <source>
        <dbReference type="ARBA" id="ARBA00004651"/>
    </source>
</evidence>
<evidence type="ECO:0000256" key="6">
    <source>
        <dbReference type="SAM" id="Phobius"/>
    </source>
</evidence>
<dbReference type="Proteomes" id="UP000190750">
    <property type="component" value="Unassembled WGS sequence"/>
</dbReference>
<evidence type="ECO:0000256" key="2">
    <source>
        <dbReference type="ARBA" id="ARBA00022475"/>
    </source>
</evidence>
<evidence type="ECO:0008006" key="9">
    <source>
        <dbReference type="Google" id="ProtNLM"/>
    </source>
</evidence>
<name>A0A1T1ATI5_RHOFE</name>
<comment type="subcellular location">
    <subcellularLocation>
        <location evidence="1">Cell membrane</location>
        <topology evidence="1">Multi-pass membrane protein</topology>
    </subcellularLocation>
</comment>
<feature type="transmembrane region" description="Helical" evidence="6">
    <location>
        <begin position="98"/>
        <end position="124"/>
    </location>
</feature>
<proteinExistence type="predicted"/>
<keyword evidence="2" id="KW-1003">Cell membrane</keyword>
<keyword evidence="8" id="KW-1185">Reference proteome</keyword>
<protein>
    <recommendedName>
        <fullName evidence="9">ATP synthase subunit I</fullName>
    </recommendedName>
</protein>
<feature type="transmembrane region" description="Helical" evidence="6">
    <location>
        <begin position="68"/>
        <end position="86"/>
    </location>
</feature>
<evidence type="ECO:0000313" key="8">
    <source>
        <dbReference type="Proteomes" id="UP000190750"/>
    </source>
</evidence>